<name>A0A7C2VDK1_9AQUI</name>
<reference evidence="1" key="1">
    <citation type="journal article" date="2020" name="mSystems">
        <title>Genome- and Community-Level Interaction Insights into Carbon Utilization and Element Cycling Functions of Hydrothermarchaeota in Hydrothermal Sediment.</title>
        <authorList>
            <person name="Zhou Z."/>
            <person name="Liu Y."/>
            <person name="Xu W."/>
            <person name="Pan J."/>
            <person name="Luo Z.H."/>
            <person name="Li M."/>
        </authorList>
    </citation>
    <scope>NUCLEOTIDE SEQUENCE [LARGE SCALE GENOMIC DNA]</scope>
    <source>
        <strain evidence="1">SpSt-132</strain>
    </source>
</reference>
<sequence length="161" mass="18895">MYVYIIDTSSLIGLKNTYPQRESPEVWEKIEELCKNGKLIAPLEVKREIEAGGDELVSWVKNKNFMFKTPDELQIRKVKDILEKFPFLAKPDRLDPNADPWVIALALAERENKRMFNQEYVCIIITEESKRRHNGIPAVANHYGIECINLIELFRREGWKF</sequence>
<organism evidence="1">
    <name type="scientific">Hydrogenobacter sp</name>
    <dbReference type="NCBI Taxonomy" id="2152829"/>
    <lineage>
        <taxon>Bacteria</taxon>
        <taxon>Pseudomonadati</taxon>
        <taxon>Aquificota</taxon>
        <taxon>Aquificia</taxon>
        <taxon>Aquificales</taxon>
        <taxon>Aquificaceae</taxon>
        <taxon>Hydrogenobacter</taxon>
    </lineage>
</organism>
<comment type="caution">
    <text evidence="1">The sequence shown here is derived from an EMBL/GenBank/DDBJ whole genome shotgun (WGS) entry which is preliminary data.</text>
</comment>
<dbReference type="InterPro" id="IPR016541">
    <property type="entry name" value="UCP008505"/>
</dbReference>
<dbReference type="Pfam" id="PF14367">
    <property type="entry name" value="DUF4411"/>
    <property type="match status" value="1"/>
</dbReference>
<accession>A0A7C2VDK1</accession>
<evidence type="ECO:0000313" key="1">
    <source>
        <dbReference type="EMBL" id="HEW45528.1"/>
    </source>
</evidence>
<dbReference type="EMBL" id="DSFP01000028">
    <property type="protein sequence ID" value="HEW45528.1"/>
    <property type="molecule type" value="Genomic_DNA"/>
</dbReference>
<proteinExistence type="predicted"/>
<gene>
    <name evidence="1" type="ORF">ENO47_02495</name>
</gene>
<protein>
    <submittedName>
        <fullName evidence="1">DUF4411 family protein</fullName>
    </submittedName>
</protein>
<dbReference type="AlphaFoldDB" id="A0A7C2VDK1"/>